<keyword evidence="3" id="KW-1185">Reference proteome</keyword>
<dbReference type="Gramene" id="rna-AYBTSS11_LOCUS20429">
    <property type="protein sequence ID" value="CAJ1964651.1"/>
    <property type="gene ID" value="gene-AYBTSS11_LOCUS20429"/>
</dbReference>
<feature type="compositionally biased region" description="Basic and acidic residues" evidence="1">
    <location>
        <begin position="86"/>
        <end position="113"/>
    </location>
</feature>
<evidence type="ECO:0000256" key="1">
    <source>
        <dbReference type="SAM" id="MobiDB-lite"/>
    </source>
</evidence>
<sequence length="113" mass="12962">MERKPLVIRLSPTTDPPKEANKPQSLVITVNKEEGARMPLNLFMPRPFPYKSNKVVSWKYTVNEDISNIVSIGGMTRSKQIYSPKESQEDAPKNKETEEQNNKKSKEETNELL</sequence>
<accession>A0AA86STW9</accession>
<evidence type="ECO:0000313" key="3">
    <source>
        <dbReference type="Proteomes" id="UP001189624"/>
    </source>
</evidence>
<organism evidence="2 3">
    <name type="scientific">Sphenostylis stenocarpa</name>
    <dbReference type="NCBI Taxonomy" id="92480"/>
    <lineage>
        <taxon>Eukaryota</taxon>
        <taxon>Viridiplantae</taxon>
        <taxon>Streptophyta</taxon>
        <taxon>Embryophyta</taxon>
        <taxon>Tracheophyta</taxon>
        <taxon>Spermatophyta</taxon>
        <taxon>Magnoliopsida</taxon>
        <taxon>eudicotyledons</taxon>
        <taxon>Gunneridae</taxon>
        <taxon>Pentapetalae</taxon>
        <taxon>rosids</taxon>
        <taxon>fabids</taxon>
        <taxon>Fabales</taxon>
        <taxon>Fabaceae</taxon>
        <taxon>Papilionoideae</taxon>
        <taxon>50 kb inversion clade</taxon>
        <taxon>NPAAA clade</taxon>
        <taxon>indigoferoid/millettioid clade</taxon>
        <taxon>Phaseoleae</taxon>
        <taxon>Sphenostylis</taxon>
    </lineage>
</organism>
<reference evidence="2" key="1">
    <citation type="submission" date="2023-10" db="EMBL/GenBank/DDBJ databases">
        <authorList>
            <person name="Domelevo Entfellner J.-B."/>
        </authorList>
    </citation>
    <scope>NUCLEOTIDE SEQUENCE</scope>
</reference>
<gene>
    <name evidence="2" type="ORF">AYBTSS11_LOCUS20429</name>
</gene>
<protein>
    <submittedName>
        <fullName evidence="2">Uncharacterized protein</fullName>
    </submittedName>
</protein>
<proteinExistence type="predicted"/>
<dbReference type="Proteomes" id="UP001189624">
    <property type="component" value="Chromosome 6"/>
</dbReference>
<evidence type="ECO:0000313" key="2">
    <source>
        <dbReference type="EMBL" id="CAJ1964651.1"/>
    </source>
</evidence>
<name>A0AA86STW9_9FABA</name>
<feature type="region of interest" description="Disordered" evidence="1">
    <location>
        <begin position="77"/>
        <end position="113"/>
    </location>
</feature>
<feature type="region of interest" description="Disordered" evidence="1">
    <location>
        <begin position="1"/>
        <end position="22"/>
    </location>
</feature>
<dbReference type="EMBL" id="OY731403">
    <property type="protein sequence ID" value="CAJ1964651.1"/>
    <property type="molecule type" value="Genomic_DNA"/>
</dbReference>
<dbReference type="AlphaFoldDB" id="A0AA86STW9"/>